<sequence length="332" mass="37721">MSGLRKFEIFDPSSMFITETSIIKPKPLTFPSFCEEIEIPFDFSPHCFPFDTITDIIQIQKTPFTTTYYKRDDTHMKLMTLSDRVSALELGLEKITKAKAKKKNETETLLDRKYSWTSVIKSSEKDGIDKRYKWVTEIKGGKKEEKNYKYVAEFKGKAKDSPIDRKYIFKASTVPVKKKECSVVVKKKENNKAITPLRVVEIEEPVDHGAVVLKQAFAKRVGASNVKGKKKELSPQDAAMMIQISFRAYLIRRSQGADLMVRAARRSMVDELEAMLDVVDPQPAGRLGSMKRRTFDLPEGGIQREIAAGVAEVVQMLDQDEKNGVNTFEVCL</sequence>
<dbReference type="GO" id="GO:0009506">
    <property type="term" value="C:plasmodesma"/>
    <property type="evidence" value="ECO:0007669"/>
    <property type="project" value="TreeGrafter"/>
</dbReference>
<dbReference type="GO" id="GO:0006457">
    <property type="term" value="P:protein folding"/>
    <property type="evidence" value="ECO:0007669"/>
    <property type="project" value="TreeGrafter"/>
</dbReference>
<organism evidence="2 3">
    <name type="scientific">Coptis chinensis</name>
    <dbReference type="NCBI Taxonomy" id="261450"/>
    <lineage>
        <taxon>Eukaryota</taxon>
        <taxon>Viridiplantae</taxon>
        <taxon>Streptophyta</taxon>
        <taxon>Embryophyta</taxon>
        <taxon>Tracheophyta</taxon>
        <taxon>Spermatophyta</taxon>
        <taxon>Magnoliopsida</taxon>
        <taxon>Ranunculales</taxon>
        <taxon>Ranunculaceae</taxon>
        <taxon>Coptidoideae</taxon>
        <taxon>Coptis</taxon>
    </lineage>
</organism>
<evidence type="ECO:0000313" key="2">
    <source>
        <dbReference type="EMBL" id="KAF9616711.1"/>
    </source>
</evidence>
<name>A0A835IF78_9MAGN</name>
<dbReference type="PANTHER" id="PTHR33322:SF3">
    <property type="entry name" value="BAG FAMILY MOLECULAR CHAPERONE REGULATOR 7"/>
    <property type="match status" value="1"/>
</dbReference>
<proteinExistence type="predicted"/>
<reference evidence="2 3" key="1">
    <citation type="submission" date="2020-10" db="EMBL/GenBank/DDBJ databases">
        <title>The Coptis chinensis genome and diversification of protoberbering-type alkaloids.</title>
        <authorList>
            <person name="Wang B."/>
            <person name="Shu S."/>
            <person name="Song C."/>
            <person name="Liu Y."/>
        </authorList>
    </citation>
    <scope>NUCLEOTIDE SEQUENCE [LARGE SCALE GENOMIC DNA]</scope>
    <source>
        <strain evidence="2">HL-2020</strain>
        <tissue evidence="2">Leaf</tissue>
    </source>
</reference>
<gene>
    <name evidence="2" type="ORF">IFM89_031987</name>
</gene>
<dbReference type="OrthoDB" id="747353at2759"/>
<dbReference type="AlphaFoldDB" id="A0A835IF78"/>
<evidence type="ECO:0000313" key="3">
    <source>
        <dbReference type="Proteomes" id="UP000631114"/>
    </source>
</evidence>
<keyword evidence="1" id="KW-0143">Chaperone</keyword>
<dbReference type="InterPro" id="IPR040400">
    <property type="entry name" value="BAG5/6/7/8"/>
</dbReference>
<comment type="caution">
    <text evidence="2">The sequence shown here is derived from an EMBL/GenBank/DDBJ whole genome shotgun (WGS) entry which is preliminary data.</text>
</comment>
<evidence type="ECO:0000256" key="1">
    <source>
        <dbReference type="ARBA" id="ARBA00023186"/>
    </source>
</evidence>
<keyword evidence="3" id="KW-1185">Reference proteome</keyword>
<dbReference type="Proteomes" id="UP000631114">
    <property type="component" value="Unassembled WGS sequence"/>
</dbReference>
<protein>
    <submittedName>
        <fullName evidence="2">Uncharacterized protein</fullName>
    </submittedName>
</protein>
<dbReference type="PROSITE" id="PS50096">
    <property type="entry name" value="IQ"/>
    <property type="match status" value="1"/>
</dbReference>
<dbReference type="EMBL" id="JADFTS010000003">
    <property type="protein sequence ID" value="KAF9616711.1"/>
    <property type="molecule type" value="Genomic_DNA"/>
</dbReference>
<accession>A0A835IF78</accession>
<dbReference type="PANTHER" id="PTHR33322">
    <property type="entry name" value="BAG DOMAIN CONTAINING PROTEIN, EXPRESSED"/>
    <property type="match status" value="1"/>
</dbReference>